<evidence type="ECO:0000313" key="3">
    <source>
        <dbReference type="Proteomes" id="UP001150925"/>
    </source>
</evidence>
<dbReference type="EMBL" id="JANBPY010003064">
    <property type="protein sequence ID" value="KAJ1952839.1"/>
    <property type="molecule type" value="Genomic_DNA"/>
</dbReference>
<evidence type="ECO:0000313" key="2">
    <source>
        <dbReference type="EMBL" id="KAJ1952839.1"/>
    </source>
</evidence>
<feature type="repeat" description="ANK" evidence="1">
    <location>
        <begin position="134"/>
        <end position="166"/>
    </location>
</feature>
<organism evidence="2 3">
    <name type="scientific">Dispira parvispora</name>
    <dbReference type="NCBI Taxonomy" id="1520584"/>
    <lineage>
        <taxon>Eukaryota</taxon>
        <taxon>Fungi</taxon>
        <taxon>Fungi incertae sedis</taxon>
        <taxon>Zoopagomycota</taxon>
        <taxon>Kickxellomycotina</taxon>
        <taxon>Dimargaritomycetes</taxon>
        <taxon>Dimargaritales</taxon>
        <taxon>Dimargaritaceae</taxon>
        <taxon>Dispira</taxon>
    </lineage>
</organism>
<dbReference type="InterPro" id="IPR002110">
    <property type="entry name" value="Ankyrin_rpt"/>
</dbReference>
<evidence type="ECO:0008006" key="4">
    <source>
        <dbReference type="Google" id="ProtNLM"/>
    </source>
</evidence>
<sequence>MANTTHDIPAVATGNATKGPLLCRKETSCQNPTTTSSDLTAEHPTVLQFFDSIRDNDGETVRTLLSNDRRLTTLRVRGDYKYDRGVELQAFKCLGAYIGALTGLQLAILLGHTGVALDILDITLNQDLDFYFGDCNSSLHLAVLLGDADVTRALLERGVNRNLKNGRGFTAVDLASHSDISALLSSMPQL</sequence>
<dbReference type="Pfam" id="PF00023">
    <property type="entry name" value="Ank"/>
    <property type="match status" value="1"/>
</dbReference>
<evidence type="ECO:0000256" key="1">
    <source>
        <dbReference type="PROSITE-ProRule" id="PRU00023"/>
    </source>
</evidence>
<dbReference type="Proteomes" id="UP001150925">
    <property type="component" value="Unassembled WGS sequence"/>
</dbReference>
<dbReference type="AlphaFoldDB" id="A0A9W8AKX4"/>
<accession>A0A9W8AKX4</accession>
<keyword evidence="1" id="KW-0040">ANK repeat</keyword>
<proteinExistence type="predicted"/>
<keyword evidence="3" id="KW-1185">Reference proteome</keyword>
<gene>
    <name evidence="2" type="ORF">IWQ62_006131</name>
</gene>
<reference evidence="2" key="1">
    <citation type="submission" date="2022-07" db="EMBL/GenBank/DDBJ databases">
        <title>Phylogenomic reconstructions and comparative analyses of Kickxellomycotina fungi.</title>
        <authorList>
            <person name="Reynolds N.K."/>
            <person name="Stajich J.E."/>
            <person name="Barry K."/>
            <person name="Grigoriev I.V."/>
            <person name="Crous P."/>
            <person name="Smith M.E."/>
        </authorList>
    </citation>
    <scope>NUCLEOTIDE SEQUENCE</scope>
    <source>
        <strain evidence="2">RSA 1196</strain>
    </source>
</reference>
<name>A0A9W8AKX4_9FUNG</name>
<dbReference type="PROSITE" id="PS50297">
    <property type="entry name" value="ANK_REP_REGION"/>
    <property type="match status" value="1"/>
</dbReference>
<dbReference type="PROSITE" id="PS50088">
    <property type="entry name" value="ANK_REPEAT"/>
    <property type="match status" value="1"/>
</dbReference>
<comment type="caution">
    <text evidence="2">The sequence shown here is derived from an EMBL/GenBank/DDBJ whole genome shotgun (WGS) entry which is preliminary data.</text>
</comment>
<dbReference type="SUPFAM" id="SSF48403">
    <property type="entry name" value="Ankyrin repeat"/>
    <property type="match status" value="1"/>
</dbReference>
<dbReference type="OrthoDB" id="194358at2759"/>
<dbReference type="InterPro" id="IPR036770">
    <property type="entry name" value="Ankyrin_rpt-contain_sf"/>
</dbReference>
<dbReference type="Gene3D" id="1.25.40.20">
    <property type="entry name" value="Ankyrin repeat-containing domain"/>
    <property type="match status" value="1"/>
</dbReference>
<protein>
    <recommendedName>
        <fullName evidence="4">Ankyrin repeat domain-containing protein</fullName>
    </recommendedName>
</protein>